<dbReference type="OrthoDB" id="5795846at2"/>
<evidence type="ECO:0000313" key="1">
    <source>
        <dbReference type="EMBL" id="EAW32909.1"/>
    </source>
</evidence>
<dbReference type="InterPro" id="IPR012659">
    <property type="entry name" value="CHP02444"/>
</dbReference>
<name>A0Y9V5_9GAMM</name>
<protein>
    <recommendedName>
        <fullName evidence="3">TIGR02444 family protein</fullName>
    </recommendedName>
</protein>
<dbReference type="Pfam" id="PF09523">
    <property type="entry name" value="DUF2390"/>
    <property type="match status" value="1"/>
</dbReference>
<dbReference type="STRING" id="247633.GP2143_16676"/>
<dbReference type="EMBL" id="AAVT01000001">
    <property type="protein sequence ID" value="EAW32909.1"/>
    <property type="molecule type" value="Genomic_DNA"/>
</dbReference>
<keyword evidence="2" id="KW-1185">Reference proteome</keyword>
<reference evidence="1 2" key="1">
    <citation type="journal article" date="2010" name="J. Bacteriol.">
        <title>Genome sequence of the oligotrophic marine Gammaproteobacterium HTCC2143, isolated from the Oregon Coast.</title>
        <authorList>
            <person name="Oh H.M."/>
            <person name="Kang I."/>
            <person name="Ferriera S."/>
            <person name="Giovannoni S.J."/>
            <person name="Cho J.C."/>
        </authorList>
    </citation>
    <scope>NUCLEOTIDE SEQUENCE [LARGE SCALE GENOMIC DNA]</scope>
    <source>
        <strain evidence="1 2">HTCC2143</strain>
    </source>
</reference>
<accession>A0Y9V5</accession>
<comment type="caution">
    <text evidence="1">The sequence shown here is derived from an EMBL/GenBank/DDBJ whole genome shotgun (WGS) entry which is preliminary data.</text>
</comment>
<dbReference type="eggNOG" id="COG5589">
    <property type="taxonomic scope" value="Bacteria"/>
</dbReference>
<dbReference type="AlphaFoldDB" id="A0Y9V5"/>
<organism evidence="1 2">
    <name type="scientific">marine gamma proteobacterium HTCC2143</name>
    <dbReference type="NCBI Taxonomy" id="247633"/>
    <lineage>
        <taxon>Bacteria</taxon>
        <taxon>Pseudomonadati</taxon>
        <taxon>Pseudomonadota</taxon>
        <taxon>Gammaproteobacteria</taxon>
        <taxon>Cellvibrionales</taxon>
        <taxon>Spongiibacteraceae</taxon>
        <taxon>BD1-7 clade</taxon>
    </lineage>
</organism>
<gene>
    <name evidence="1" type="ORF">GP2143_16676</name>
</gene>
<sequence>MSEKSFWQFSLAAYSVVGVDRLLLRLQDEFGADINMLLFCYWLGLDRKTPTPEYWLELQSLTDQWRKESILPLRALRRFLKQQPGVTDFRRNIQAMEVEAERLQQKMMEDFSASNGITAYDGDPVDASWHNLQTYFASLQTIDWVLVIDVNKELHQLMSLPR</sequence>
<proteinExistence type="predicted"/>
<evidence type="ECO:0000313" key="2">
    <source>
        <dbReference type="Proteomes" id="UP000004931"/>
    </source>
</evidence>
<dbReference type="NCBIfam" id="TIGR02444">
    <property type="entry name" value="TIGR02444 family protein"/>
    <property type="match status" value="1"/>
</dbReference>
<dbReference type="Proteomes" id="UP000004931">
    <property type="component" value="Unassembled WGS sequence"/>
</dbReference>
<evidence type="ECO:0008006" key="3">
    <source>
        <dbReference type="Google" id="ProtNLM"/>
    </source>
</evidence>